<dbReference type="InterPro" id="IPR014438">
    <property type="entry name" value="Glucan_biosyn_MdoG/MdoD"/>
</dbReference>
<evidence type="ECO:0000259" key="6">
    <source>
        <dbReference type="Pfam" id="PF04349"/>
    </source>
</evidence>
<keyword evidence="4" id="KW-0574">Periplasm</keyword>
<dbReference type="SUPFAM" id="SSF74650">
    <property type="entry name" value="Galactose mutarotase-like"/>
    <property type="match status" value="1"/>
</dbReference>
<dbReference type="InterPro" id="IPR014756">
    <property type="entry name" value="Ig_E-set"/>
</dbReference>
<evidence type="ECO:0000256" key="3">
    <source>
        <dbReference type="ARBA" id="ARBA00009284"/>
    </source>
</evidence>
<accession>A0ABT9JDV0</accession>
<comment type="subcellular location">
    <subcellularLocation>
        <location evidence="1">Periplasm</location>
    </subcellularLocation>
</comment>
<evidence type="ECO:0000256" key="1">
    <source>
        <dbReference type="ARBA" id="ARBA00004418"/>
    </source>
</evidence>
<dbReference type="InterPro" id="IPR007444">
    <property type="entry name" value="Glucan_biosyn_MdoG_C"/>
</dbReference>
<sequence>MKRRQFLNAATALAASGPFVATPAQAQAPAGDDPTAPRPATTVFGFEEVAALAAERATRVYQQPVAEQVGSFANLNYDQYRGIRFRPERDPLGGEGGFRMDLLPPGAIFYEPVNISVVRNGVPQRIVFDPKMLDFDPSQFPDGPDLETKGEMGWSGFRLRTMLNRPGVMDEFLVFQGASYFRAVARGTLYGLSARGLAIKTGSPDGEEFPLFTDFWVHQPDESSQSVRIHALLDSKSLTAAFQFDVNPGAVTMVRTRLAIFPRVDLQNTGIAPLTSMFWFSPASRRAVDDYRPAVHDSDGLQMQTGAGQALWRSLASHKNLQISSFVDSNPRGFGLVQRNRAFEDYQDAEAMYHQRPSAWIEPEGDWGEGEVRLIEIPVENEFNDNIVSYWLPKAVMAKGERSEFAYRLSFAALPPNDLPLSRVRQVRTGRSINVETTRSFIVDFDLSLFGTDLPESRVTTSAGRIVHAYLKPLPEQRVLRLAFEFEPGDAVLADLQALLTDKDGVALSESWLARWTA</sequence>
<dbReference type="RefSeq" id="WP_305963112.1">
    <property type="nucleotide sequence ID" value="NZ_JAVAMQ010000007.1"/>
</dbReference>
<dbReference type="InterPro" id="IPR011013">
    <property type="entry name" value="Gal_mutarotase_sf_dom"/>
</dbReference>
<evidence type="ECO:0000313" key="7">
    <source>
        <dbReference type="EMBL" id="MDP5307261.1"/>
    </source>
</evidence>
<dbReference type="InterPro" id="IPR006311">
    <property type="entry name" value="TAT_signal"/>
</dbReference>
<dbReference type="InterPro" id="IPR014718">
    <property type="entry name" value="GH-type_carb-bd"/>
</dbReference>
<feature type="domain" description="Glucan biosynthesis periplasmic MdoG C-terminal" evidence="6">
    <location>
        <begin position="44"/>
        <end position="516"/>
    </location>
</feature>
<comment type="similarity">
    <text evidence="3">Belongs to the OpgD/OpgG family.</text>
</comment>
<evidence type="ECO:0000256" key="2">
    <source>
        <dbReference type="ARBA" id="ARBA00005001"/>
    </source>
</evidence>
<dbReference type="Proteomes" id="UP001224997">
    <property type="component" value="Unassembled WGS sequence"/>
</dbReference>
<dbReference type="PIRSF" id="PIRSF006281">
    <property type="entry name" value="MdoG"/>
    <property type="match status" value="1"/>
</dbReference>
<dbReference type="PROSITE" id="PS51318">
    <property type="entry name" value="TAT"/>
    <property type="match status" value="1"/>
</dbReference>
<dbReference type="PANTHER" id="PTHR30504">
    <property type="entry name" value="GLUCANS BIOSYNTHESIS PROTEIN"/>
    <property type="match status" value="1"/>
</dbReference>
<dbReference type="PANTHER" id="PTHR30504:SF2">
    <property type="entry name" value="GLUCANS BIOSYNTHESIS PROTEIN G"/>
    <property type="match status" value="1"/>
</dbReference>
<protein>
    <submittedName>
        <fullName evidence="7">Glucan biosynthesis protein</fullName>
    </submittedName>
</protein>
<dbReference type="Pfam" id="PF04349">
    <property type="entry name" value="MdoG"/>
    <property type="match status" value="1"/>
</dbReference>
<comment type="caution">
    <text evidence="7">The sequence shown here is derived from an EMBL/GenBank/DDBJ whole genome shotgun (WGS) entry which is preliminary data.</text>
</comment>
<name>A0ABT9JDV0_9RHOB</name>
<keyword evidence="5" id="KW-0732">Signal</keyword>
<proteinExistence type="inferred from homology"/>
<gene>
    <name evidence="7" type="ORF">Q5Y72_09150</name>
</gene>
<evidence type="ECO:0000256" key="4">
    <source>
        <dbReference type="ARBA" id="ARBA00022764"/>
    </source>
</evidence>
<keyword evidence="8" id="KW-1185">Reference proteome</keyword>
<dbReference type="SUPFAM" id="SSF81296">
    <property type="entry name" value="E set domains"/>
    <property type="match status" value="1"/>
</dbReference>
<organism evidence="7 8">
    <name type="scientific">Paracoccus spongiarum</name>
    <dbReference type="NCBI Taxonomy" id="3064387"/>
    <lineage>
        <taxon>Bacteria</taxon>
        <taxon>Pseudomonadati</taxon>
        <taxon>Pseudomonadota</taxon>
        <taxon>Alphaproteobacteria</taxon>
        <taxon>Rhodobacterales</taxon>
        <taxon>Paracoccaceae</taxon>
        <taxon>Paracoccus</taxon>
    </lineage>
</organism>
<reference evidence="7 8" key="1">
    <citation type="submission" date="2023-08" db="EMBL/GenBank/DDBJ databases">
        <authorList>
            <person name="Park J.-S."/>
        </authorList>
    </citation>
    <scope>NUCLEOTIDE SEQUENCE [LARGE SCALE GENOMIC DNA]</scope>
    <source>
        <strain evidence="7 8">2205BS29-5</strain>
    </source>
</reference>
<feature type="chain" id="PRO_5046549325" evidence="5">
    <location>
        <begin position="27"/>
        <end position="518"/>
    </location>
</feature>
<feature type="signal peptide" evidence="5">
    <location>
        <begin position="1"/>
        <end position="26"/>
    </location>
</feature>
<evidence type="ECO:0000313" key="8">
    <source>
        <dbReference type="Proteomes" id="UP001224997"/>
    </source>
</evidence>
<comment type="pathway">
    <text evidence="2">Glycan metabolism; osmoregulated periplasmic glucan (OPG) biosynthesis.</text>
</comment>
<dbReference type="Gene3D" id="2.60.40.10">
    <property type="entry name" value="Immunoglobulins"/>
    <property type="match status" value="1"/>
</dbReference>
<dbReference type="EMBL" id="JAVAMQ010000007">
    <property type="protein sequence ID" value="MDP5307261.1"/>
    <property type="molecule type" value="Genomic_DNA"/>
</dbReference>
<dbReference type="InterPro" id="IPR013783">
    <property type="entry name" value="Ig-like_fold"/>
</dbReference>
<evidence type="ECO:0000256" key="5">
    <source>
        <dbReference type="SAM" id="SignalP"/>
    </source>
</evidence>
<dbReference type="Gene3D" id="2.70.98.10">
    <property type="match status" value="1"/>
</dbReference>